<feature type="compositionally biased region" description="Acidic residues" evidence="1">
    <location>
        <begin position="1"/>
        <end position="31"/>
    </location>
</feature>
<dbReference type="InterPro" id="IPR044399">
    <property type="entry name" value="Mb-like_M"/>
</dbReference>
<gene>
    <name evidence="2" type="primary">RUB1</name>
    <name evidence="2" type="ORF">SNEC2469_LOCUS29468</name>
</gene>
<evidence type="ECO:0000313" key="2">
    <source>
        <dbReference type="EMBL" id="CAE7888831.1"/>
    </source>
</evidence>
<dbReference type="Gene3D" id="1.10.490.10">
    <property type="entry name" value="Globins"/>
    <property type="match status" value="1"/>
</dbReference>
<organism evidence="2 3">
    <name type="scientific">Symbiodinium necroappetens</name>
    <dbReference type="NCBI Taxonomy" id="1628268"/>
    <lineage>
        <taxon>Eukaryota</taxon>
        <taxon>Sar</taxon>
        <taxon>Alveolata</taxon>
        <taxon>Dinophyceae</taxon>
        <taxon>Suessiales</taxon>
        <taxon>Symbiodiniaceae</taxon>
        <taxon>Symbiodinium</taxon>
    </lineage>
</organism>
<proteinExistence type="predicted"/>
<keyword evidence="3" id="KW-1185">Reference proteome</keyword>
<dbReference type="CDD" id="cd01040">
    <property type="entry name" value="Mb-like"/>
    <property type="match status" value="1"/>
</dbReference>
<feature type="compositionally biased region" description="Low complexity" evidence="1">
    <location>
        <begin position="222"/>
        <end position="232"/>
    </location>
</feature>
<reference evidence="2" key="1">
    <citation type="submission" date="2021-02" db="EMBL/GenBank/DDBJ databases">
        <authorList>
            <person name="Dougan E. K."/>
            <person name="Rhodes N."/>
            <person name="Thang M."/>
            <person name="Chan C."/>
        </authorList>
    </citation>
    <scope>NUCLEOTIDE SEQUENCE</scope>
</reference>
<feature type="region of interest" description="Disordered" evidence="1">
    <location>
        <begin position="1"/>
        <end position="35"/>
    </location>
</feature>
<dbReference type="InterPro" id="IPR012292">
    <property type="entry name" value="Globin/Proto"/>
</dbReference>
<feature type="non-terminal residue" evidence="2">
    <location>
        <position position="291"/>
    </location>
</feature>
<sequence>ELDEEPTEDAEAEVEEGQDAEGSDGESEAEHDETVAQDEVLDKYAVVYDQSLDKVRFPADIVAEIKRTWQLFCSNAGSPEAAGELIFNAWWAAAPSLHSYFKTPRTVLYLRIVMGIQPIVAALSHPTELKTQIDIISFRHLDRPVTSQAVEIVRDAMLDMWEAELASEFTPKARAGWFALLNYWGGAYVFYQREYAARIRIIHRSWREANKAAAQPEDEAELPAVAAAASEQPKTEEDEEAAEENQVAEAQKQEEAGGKASTEVAKTAHDSQMKVPNSFREMFLFNAAVMG</sequence>
<name>A0A813B0Y7_9DINO</name>
<dbReference type="InterPro" id="IPR009050">
    <property type="entry name" value="Globin-like_sf"/>
</dbReference>
<dbReference type="AlphaFoldDB" id="A0A813B0Y7"/>
<dbReference type="GO" id="GO:0019825">
    <property type="term" value="F:oxygen binding"/>
    <property type="evidence" value="ECO:0007669"/>
    <property type="project" value="InterPro"/>
</dbReference>
<feature type="non-terminal residue" evidence="2">
    <location>
        <position position="1"/>
    </location>
</feature>
<evidence type="ECO:0000313" key="3">
    <source>
        <dbReference type="Proteomes" id="UP000601435"/>
    </source>
</evidence>
<evidence type="ECO:0000256" key="1">
    <source>
        <dbReference type="SAM" id="MobiDB-lite"/>
    </source>
</evidence>
<accession>A0A813B0Y7</accession>
<dbReference type="EMBL" id="CAJNJA010066364">
    <property type="protein sequence ID" value="CAE7888831.1"/>
    <property type="molecule type" value="Genomic_DNA"/>
</dbReference>
<protein>
    <submittedName>
        <fullName evidence="2">RUB1 protein</fullName>
    </submittedName>
</protein>
<dbReference type="SUPFAM" id="SSF46458">
    <property type="entry name" value="Globin-like"/>
    <property type="match status" value="1"/>
</dbReference>
<feature type="region of interest" description="Disordered" evidence="1">
    <location>
        <begin position="213"/>
        <end position="273"/>
    </location>
</feature>
<dbReference type="OrthoDB" id="10405276at2759"/>
<dbReference type="GO" id="GO:0020037">
    <property type="term" value="F:heme binding"/>
    <property type="evidence" value="ECO:0007669"/>
    <property type="project" value="InterPro"/>
</dbReference>
<dbReference type="Proteomes" id="UP000601435">
    <property type="component" value="Unassembled WGS sequence"/>
</dbReference>
<comment type="caution">
    <text evidence="2">The sequence shown here is derived from an EMBL/GenBank/DDBJ whole genome shotgun (WGS) entry which is preliminary data.</text>
</comment>